<gene>
    <name evidence="2" type="ORF">G3I71_39425</name>
</gene>
<sequence length="843" mass="92641">MKNDRACLECGEPVENSRTSKGRPARYCSNACRQRAYRLRKSFGASEPRPNSAFTTYGILPHRADVLVGRQQELRDLDALFDTSRVVTLFGQAGIGKTRLALEYTKRAAVRFAETISLDAESVTDADLTPSAVLTAFCGRYTRGETLHAQTGDPQSTPRRRILGHLDGCDHRSDACERLIKQLLADCPELSLLVTCRQPLGLPGESSLRVGPLALPERGPGHTASVLLQSDATLLFVERARAVDQHFRLDSGNLAGIVDVCRRLEGIPLAVEQAARWVRLLSIEDIQVALDDLMTFLPAEGGREEDGGEGSAFSTVIGGSHSLLRDDEVRMSRRLSVFPSHFGVEAATAVCADEGEGPGGVLKTLLALESRSLLQEAGKGEGGVRFQQAGPLRAYELQRLRETGEFDWAHERLVQWLMGVAEPFYGPHIPPSAETAPVCREMGALLRGAQWMLEREDSRVQALAPALARSFLERGEGAEARRMLDRALAVPGPENEYRASTEWVAAWHAFGEGDYRRALKGSLEAVRMERALDRPARLILALALAAACHLELEEPAAGAALCEEAVRLLAEVEEPVAWIQAALGIVEVQIYLGDEDAAEDLLDRYRMQTVRAFSGEGSANSDILAYGRERADMLSAQIAIARGDMAHAERLLIESLTRNAGHMRRVWLVYGLAIVSSARGYHFRTLLCAELLKRWPASTGLRVERWWRTRLEAALVEAGSVCAPAKVFKARRLASELTVDGLGSWFKQDAVAVPSSRPAQPLPQLTPREHQVVLMLSGGMTNYQMARRIGVSIRTVESHLDNVRQKTGLRSRVEIGIWAQEELESADRVRAFPDHGKTLTAGR</sequence>
<dbReference type="Gene3D" id="3.40.50.300">
    <property type="entry name" value="P-loop containing nucleotide triphosphate hydrolases"/>
    <property type="match status" value="1"/>
</dbReference>
<evidence type="ECO:0000259" key="1">
    <source>
        <dbReference type="PROSITE" id="PS50043"/>
    </source>
</evidence>
<name>A0A6B3C4H1_9ACTN</name>
<dbReference type="EMBL" id="JAAGLU010000047">
    <property type="protein sequence ID" value="NEC91731.1"/>
    <property type="molecule type" value="Genomic_DNA"/>
</dbReference>
<feature type="domain" description="HTH luxR-type" evidence="1">
    <location>
        <begin position="758"/>
        <end position="823"/>
    </location>
</feature>
<dbReference type="PANTHER" id="PTHR47691:SF3">
    <property type="entry name" value="HTH-TYPE TRANSCRIPTIONAL REGULATOR RV0890C-RELATED"/>
    <property type="match status" value="1"/>
</dbReference>
<proteinExistence type="predicted"/>
<protein>
    <recommendedName>
        <fullName evidence="1">HTH luxR-type domain-containing protein</fullName>
    </recommendedName>
</protein>
<evidence type="ECO:0000313" key="2">
    <source>
        <dbReference type="EMBL" id="NEC91731.1"/>
    </source>
</evidence>
<dbReference type="InterPro" id="IPR000792">
    <property type="entry name" value="Tscrpt_reg_LuxR_C"/>
</dbReference>
<organism evidence="2">
    <name type="scientific">Streptomyces sp. SID12501</name>
    <dbReference type="NCBI Taxonomy" id="2706042"/>
    <lineage>
        <taxon>Bacteria</taxon>
        <taxon>Bacillati</taxon>
        <taxon>Actinomycetota</taxon>
        <taxon>Actinomycetes</taxon>
        <taxon>Kitasatosporales</taxon>
        <taxon>Streptomycetaceae</taxon>
        <taxon>Streptomyces</taxon>
    </lineage>
</organism>
<dbReference type="GO" id="GO:0003677">
    <property type="term" value="F:DNA binding"/>
    <property type="evidence" value="ECO:0007669"/>
    <property type="project" value="InterPro"/>
</dbReference>
<dbReference type="AlphaFoldDB" id="A0A6B3C4H1"/>
<dbReference type="Gene3D" id="1.10.10.10">
    <property type="entry name" value="Winged helix-like DNA-binding domain superfamily/Winged helix DNA-binding domain"/>
    <property type="match status" value="1"/>
</dbReference>
<dbReference type="PANTHER" id="PTHR47691">
    <property type="entry name" value="REGULATOR-RELATED"/>
    <property type="match status" value="1"/>
</dbReference>
<dbReference type="SUPFAM" id="SSF52540">
    <property type="entry name" value="P-loop containing nucleoside triphosphate hydrolases"/>
    <property type="match status" value="1"/>
</dbReference>
<dbReference type="InterPro" id="IPR036388">
    <property type="entry name" value="WH-like_DNA-bd_sf"/>
</dbReference>
<dbReference type="InterPro" id="IPR016032">
    <property type="entry name" value="Sig_transdc_resp-reg_C-effctor"/>
</dbReference>
<accession>A0A6B3C4H1</accession>
<dbReference type="RefSeq" id="WP_164322733.1">
    <property type="nucleotide sequence ID" value="NZ_JAAGLU010000047.1"/>
</dbReference>
<dbReference type="PROSITE" id="PS50043">
    <property type="entry name" value="HTH_LUXR_2"/>
    <property type="match status" value="1"/>
</dbReference>
<dbReference type="PRINTS" id="PR00038">
    <property type="entry name" value="HTHLUXR"/>
</dbReference>
<dbReference type="SMART" id="SM00421">
    <property type="entry name" value="HTH_LUXR"/>
    <property type="match status" value="1"/>
</dbReference>
<comment type="caution">
    <text evidence="2">The sequence shown here is derived from an EMBL/GenBank/DDBJ whole genome shotgun (WGS) entry which is preliminary data.</text>
</comment>
<dbReference type="Pfam" id="PF00196">
    <property type="entry name" value="GerE"/>
    <property type="match status" value="1"/>
</dbReference>
<dbReference type="GO" id="GO:0006355">
    <property type="term" value="P:regulation of DNA-templated transcription"/>
    <property type="evidence" value="ECO:0007669"/>
    <property type="project" value="InterPro"/>
</dbReference>
<reference evidence="2" key="1">
    <citation type="submission" date="2020-01" db="EMBL/GenBank/DDBJ databases">
        <title>Insect and environment-associated Actinomycetes.</title>
        <authorList>
            <person name="Currrie C."/>
            <person name="Chevrette M."/>
            <person name="Carlson C."/>
            <person name="Stubbendieck R."/>
            <person name="Wendt-Pienkowski E."/>
        </authorList>
    </citation>
    <scope>NUCLEOTIDE SEQUENCE</scope>
    <source>
        <strain evidence="2">SID12501</strain>
    </source>
</reference>
<dbReference type="InterPro" id="IPR027417">
    <property type="entry name" value="P-loop_NTPase"/>
</dbReference>
<dbReference type="SUPFAM" id="SSF46894">
    <property type="entry name" value="C-terminal effector domain of the bipartite response regulators"/>
    <property type="match status" value="1"/>
</dbReference>
<dbReference type="CDD" id="cd06170">
    <property type="entry name" value="LuxR_C_like"/>
    <property type="match status" value="1"/>
</dbReference>